<reference evidence="2 3" key="1">
    <citation type="journal article" date="2018" name="Int. J. Syst. Evol. Microbiol.">
        <title>Epidermidibacterium keratini gen. nov., sp. nov., a member of the family Sporichthyaceae, isolated from keratin epidermis.</title>
        <authorList>
            <person name="Lee D.G."/>
            <person name="Trujillo M.E."/>
            <person name="Kang S."/>
            <person name="Nam J.J."/>
            <person name="Kim Y.J."/>
        </authorList>
    </citation>
    <scope>NUCLEOTIDE SEQUENCE [LARGE SCALE GENOMIC DNA]</scope>
    <source>
        <strain evidence="2 3">EPI-7</strain>
    </source>
</reference>
<feature type="region of interest" description="Disordered" evidence="1">
    <location>
        <begin position="60"/>
        <end position="92"/>
    </location>
</feature>
<dbReference type="AlphaFoldDB" id="A0A7L4YNZ6"/>
<accession>A0A7L4YNZ6</accession>
<proteinExistence type="predicted"/>
<evidence type="ECO:0000256" key="1">
    <source>
        <dbReference type="SAM" id="MobiDB-lite"/>
    </source>
</evidence>
<dbReference type="Proteomes" id="UP000463857">
    <property type="component" value="Chromosome"/>
</dbReference>
<feature type="compositionally biased region" description="Pro residues" evidence="1">
    <location>
        <begin position="82"/>
        <end position="92"/>
    </location>
</feature>
<organism evidence="2 3">
    <name type="scientific">Epidermidibacterium keratini</name>
    <dbReference type="NCBI Taxonomy" id="1891644"/>
    <lineage>
        <taxon>Bacteria</taxon>
        <taxon>Bacillati</taxon>
        <taxon>Actinomycetota</taxon>
        <taxon>Actinomycetes</taxon>
        <taxon>Sporichthyales</taxon>
        <taxon>Sporichthyaceae</taxon>
        <taxon>Epidermidibacterium</taxon>
    </lineage>
</organism>
<dbReference type="EMBL" id="CP047156">
    <property type="protein sequence ID" value="QHC00866.1"/>
    <property type="molecule type" value="Genomic_DNA"/>
</dbReference>
<dbReference type="RefSeq" id="WP_159545771.1">
    <property type="nucleotide sequence ID" value="NZ_CP047156.1"/>
</dbReference>
<dbReference type="KEGG" id="eke:EK0264_11610"/>
<protein>
    <submittedName>
        <fullName evidence="2">Uncharacterized protein</fullName>
    </submittedName>
</protein>
<evidence type="ECO:0000313" key="3">
    <source>
        <dbReference type="Proteomes" id="UP000463857"/>
    </source>
</evidence>
<dbReference type="InParanoid" id="A0A7L4YNZ6"/>
<keyword evidence="3" id="KW-1185">Reference proteome</keyword>
<sequence length="92" mass="10784">MGWLARRRQARHQAQIDTINEIFGFNTPEALAREKRDKERDDQAAAARLRFRELVGLDVMDEPIPNPTPEQRRMREHFGIPDSPPPGDRWHT</sequence>
<gene>
    <name evidence="2" type="ORF">EK0264_11610</name>
</gene>
<evidence type="ECO:0000313" key="2">
    <source>
        <dbReference type="EMBL" id="QHC00866.1"/>
    </source>
</evidence>
<name>A0A7L4YNZ6_9ACTN</name>
<feature type="compositionally biased region" description="Basic and acidic residues" evidence="1">
    <location>
        <begin position="70"/>
        <end position="79"/>
    </location>
</feature>